<feature type="compositionally biased region" description="Basic and acidic residues" evidence="1">
    <location>
        <begin position="465"/>
        <end position="476"/>
    </location>
</feature>
<organism evidence="3 4">
    <name type="scientific">Salinirubellus salinus</name>
    <dbReference type="NCBI Taxonomy" id="1364945"/>
    <lineage>
        <taxon>Archaea</taxon>
        <taxon>Methanobacteriati</taxon>
        <taxon>Methanobacteriota</taxon>
        <taxon>Stenosarchaea group</taxon>
        <taxon>Halobacteria</taxon>
        <taxon>Halobacteriales</taxon>
        <taxon>Natronomonadaceae</taxon>
        <taxon>Salinirubellus</taxon>
    </lineage>
</organism>
<dbReference type="Proteomes" id="UP001057580">
    <property type="component" value="Chromosome"/>
</dbReference>
<dbReference type="Pfam" id="PF23922">
    <property type="entry name" value="DUF7261"/>
    <property type="match status" value="1"/>
</dbReference>
<evidence type="ECO:0000313" key="3">
    <source>
        <dbReference type="EMBL" id="UWM55179.1"/>
    </source>
</evidence>
<sequence>MSDRLVAAEDGDRAQLLLVGALSLAIALVAVALVLNSAIYTHNLASRQDTPSDDVVTFTRDVRASAGGYLDSANRNEGVNGYGAVGNTYAGGLDGVAGTVDDRAAVDVAATRVGHVANSQVRGVRVVDAGGGTFQPRTGPSEFPADTWVVAHAVRVRSFRVDVEPSDLGLLDQLGLGDAEDALQDPTSDDVFVVEFTDDVATPSAGETWRVAVYEDGDGDPTVGVLELGSGITRTCSVDDSSVPDPLTLDLTGARFGGQACAPLSFVDDLPDKYSVKYYEADEIEGSYELFADLSVDGAGDEAGVFTDGVDALNYGEHCDGPTYWAGTSGDYPRVVPAYYATDLSFRYESPDVTFVGTQRVALAEPGPAPTSPRVQSVDVTDSSGASSDLEFEVDVTVSDPNGDLDSLTVEVIDDDGDVVDDADYDDSDPELDGDSADVSPSLTDDEDDEGPYTVRVTVGDDAGDEHVVNQTHDADGDTSGCPA</sequence>
<protein>
    <submittedName>
        <fullName evidence="3">Uncharacterized protein</fullName>
    </submittedName>
</protein>
<feature type="compositionally biased region" description="Polar residues" evidence="1">
    <location>
        <begin position="373"/>
        <end position="387"/>
    </location>
</feature>
<reference evidence="3" key="1">
    <citation type="submission" date="2022-09" db="EMBL/GenBank/DDBJ databases">
        <title>Diverse halophilic archaea isolated from saline environments.</title>
        <authorList>
            <person name="Cui H.-L."/>
        </authorList>
    </citation>
    <scope>NUCLEOTIDE SEQUENCE</scope>
    <source>
        <strain evidence="3">ZS-35-S2</strain>
    </source>
</reference>
<keyword evidence="2" id="KW-0812">Transmembrane</keyword>
<dbReference type="RefSeq" id="WP_260594231.1">
    <property type="nucleotide sequence ID" value="NZ_CP104003.1"/>
</dbReference>
<dbReference type="InterPro" id="IPR055685">
    <property type="entry name" value="DUF7261"/>
</dbReference>
<dbReference type="KEGG" id="ssai:N0B31_02595"/>
<keyword evidence="2" id="KW-1133">Transmembrane helix</keyword>
<keyword evidence="2" id="KW-0472">Membrane</keyword>
<proteinExistence type="predicted"/>
<accession>A0A9E7R4R2</accession>
<dbReference type="EMBL" id="CP104003">
    <property type="protein sequence ID" value="UWM55179.1"/>
    <property type="molecule type" value="Genomic_DNA"/>
</dbReference>
<feature type="compositionally biased region" description="Acidic residues" evidence="1">
    <location>
        <begin position="415"/>
        <end position="436"/>
    </location>
</feature>
<keyword evidence="4" id="KW-1185">Reference proteome</keyword>
<name>A0A9E7R4R2_9EURY</name>
<feature type="region of interest" description="Disordered" evidence="1">
    <location>
        <begin position="415"/>
        <end position="484"/>
    </location>
</feature>
<evidence type="ECO:0000313" key="4">
    <source>
        <dbReference type="Proteomes" id="UP001057580"/>
    </source>
</evidence>
<dbReference type="GeneID" id="74941275"/>
<evidence type="ECO:0000256" key="2">
    <source>
        <dbReference type="SAM" id="Phobius"/>
    </source>
</evidence>
<feature type="transmembrane region" description="Helical" evidence="2">
    <location>
        <begin position="16"/>
        <end position="40"/>
    </location>
</feature>
<feature type="region of interest" description="Disordered" evidence="1">
    <location>
        <begin position="364"/>
        <end position="387"/>
    </location>
</feature>
<gene>
    <name evidence="3" type="ORF">N0B31_02595</name>
</gene>
<dbReference type="AlphaFoldDB" id="A0A9E7R4R2"/>
<evidence type="ECO:0000256" key="1">
    <source>
        <dbReference type="SAM" id="MobiDB-lite"/>
    </source>
</evidence>